<evidence type="ECO:0000313" key="3">
    <source>
        <dbReference type="Proteomes" id="UP000824890"/>
    </source>
</evidence>
<evidence type="ECO:0000256" key="1">
    <source>
        <dbReference type="SAM" id="MobiDB-lite"/>
    </source>
</evidence>
<organism evidence="2 3">
    <name type="scientific">Brassica napus</name>
    <name type="common">Rape</name>
    <dbReference type="NCBI Taxonomy" id="3708"/>
    <lineage>
        <taxon>Eukaryota</taxon>
        <taxon>Viridiplantae</taxon>
        <taxon>Streptophyta</taxon>
        <taxon>Embryophyta</taxon>
        <taxon>Tracheophyta</taxon>
        <taxon>Spermatophyta</taxon>
        <taxon>Magnoliopsida</taxon>
        <taxon>eudicotyledons</taxon>
        <taxon>Gunneridae</taxon>
        <taxon>Pentapetalae</taxon>
        <taxon>rosids</taxon>
        <taxon>malvids</taxon>
        <taxon>Brassicales</taxon>
        <taxon>Brassicaceae</taxon>
        <taxon>Brassiceae</taxon>
        <taxon>Brassica</taxon>
    </lineage>
</organism>
<reference evidence="2 3" key="1">
    <citation type="submission" date="2021-05" db="EMBL/GenBank/DDBJ databases">
        <title>Genome Assembly of Synthetic Allotetraploid Brassica napus Reveals Homoeologous Exchanges between Subgenomes.</title>
        <authorList>
            <person name="Davis J.T."/>
        </authorList>
    </citation>
    <scope>NUCLEOTIDE SEQUENCE [LARGE SCALE GENOMIC DNA]</scope>
    <source>
        <strain evidence="3">cv. Da-Ae</strain>
        <tissue evidence="2">Seedling</tissue>
    </source>
</reference>
<feature type="non-terminal residue" evidence="2">
    <location>
        <position position="1"/>
    </location>
</feature>
<protein>
    <submittedName>
        <fullName evidence="2">Uncharacterized protein</fullName>
    </submittedName>
</protein>
<dbReference type="PANTHER" id="PTHR23054">
    <property type="entry name" value="TERNARY COMPLEX FACTOR MIP1, LEUCINE-ZIPPER-RELATED"/>
    <property type="match status" value="1"/>
</dbReference>
<dbReference type="Proteomes" id="UP000824890">
    <property type="component" value="Unassembled WGS sequence"/>
</dbReference>
<sequence>KTCGRTEMRPQNNGKREAVLLSKPAYNIGGRMWLKLLLIPRKFRTGDEHQEYSLDHSEPLLYFALCSGNHSDPAGIYQELENCERGVRSCNVRGKKDQKLVLPRSSSLLARLGVESSGIDGDDSRMSPRDNEEKSKETLLREIKKEHC</sequence>
<feature type="compositionally biased region" description="Basic and acidic residues" evidence="1">
    <location>
        <begin position="122"/>
        <end position="148"/>
    </location>
</feature>
<dbReference type="PANTHER" id="PTHR23054:SF66">
    <property type="entry name" value="DUF547 DOMAIN-CONTAINING PROTEIN"/>
    <property type="match status" value="1"/>
</dbReference>
<proteinExistence type="predicted"/>
<gene>
    <name evidence="2" type="ORF">HID58_063729</name>
</gene>
<name>A0ABQ7XF35_BRANA</name>
<feature type="region of interest" description="Disordered" evidence="1">
    <location>
        <begin position="115"/>
        <end position="148"/>
    </location>
</feature>
<accession>A0ABQ7XF35</accession>
<evidence type="ECO:0000313" key="2">
    <source>
        <dbReference type="EMBL" id="KAH0854544.1"/>
    </source>
</evidence>
<comment type="caution">
    <text evidence="2">The sequence shown here is derived from an EMBL/GenBank/DDBJ whole genome shotgun (WGS) entry which is preliminary data.</text>
</comment>
<dbReference type="EMBL" id="JAGKQM010000378">
    <property type="protein sequence ID" value="KAH0854544.1"/>
    <property type="molecule type" value="Genomic_DNA"/>
</dbReference>
<keyword evidence="3" id="KW-1185">Reference proteome</keyword>